<name>A0A559STX2_9HYPH</name>
<protein>
    <submittedName>
        <fullName evidence="1">Uncharacterized protein</fullName>
    </submittedName>
</protein>
<dbReference type="AlphaFoldDB" id="A0A559STX2"/>
<reference evidence="1 2" key="1">
    <citation type="submission" date="2019-06" db="EMBL/GenBank/DDBJ databases">
        <title>Pac Bio to generate improved reference genome sequences for organisms with transposon mutant libraries (support for FEBA project).</title>
        <authorList>
            <person name="Blow M."/>
        </authorList>
    </citation>
    <scope>NUCLEOTIDE SEQUENCE [LARGE SCALE GENOMIC DNA]</scope>
    <source>
        <strain evidence="1 2">USDA 1844</strain>
    </source>
</reference>
<organism evidence="1 2">
    <name type="scientific">Rhizobium mongolense USDA 1844</name>
    <dbReference type="NCBI Taxonomy" id="1079460"/>
    <lineage>
        <taxon>Bacteria</taxon>
        <taxon>Pseudomonadati</taxon>
        <taxon>Pseudomonadota</taxon>
        <taxon>Alphaproteobacteria</taxon>
        <taxon>Hyphomicrobiales</taxon>
        <taxon>Rhizobiaceae</taxon>
        <taxon>Rhizobium/Agrobacterium group</taxon>
        <taxon>Rhizobium</taxon>
    </lineage>
</organism>
<proteinExistence type="predicted"/>
<gene>
    <name evidence="1" type="ORF">BCL32_6121</name>
</gene>
<dbReference type="EMBL" id="VISO01000003">
    <property type="protein sequence ID" value="TVZ65788.1"/>
    <property type="molecule type" value="Genomic_DNA"/>
</dbReference>
<sequence length="92" mass="9956">MPRSPSPYGVDQRTGVAFRIIKLDTTWVVCLDRCAQAPGCSQHSVLQENIGKPASLRRSGRHMDKSSNQLSVIAPLPSAILKKRSGHSVTGC</sequence>
<evidence type="ECO:0000313" key="2">
    <source>
        <dbReference type="Proteomes" id="UP000319824"/>
    </source>
</evidence>
<dbReference type="Proteomes" id="UP000319824">
    <property type="component" value="Unassembled WGS sequence"/>
</dbReference>
<comment type="caution">
    <text evidence="1">The sequence shown here is derived from an EMBL/GenBank/DDBJ whole genome shotgun (WGS) entry which is preliminary data.</text>
</comment>
<evidence type="ECO:0000313" key="1">
    <source>
        <dbReference type="EMBL" id="TVZ65788.1"/>
    </source>
</evidence>
<accession>A0A559STX2</accession>